<evidence type="ECO:0000256" key="5">
    <source>
        <dbReference type="ARBA" id="ARBA00022989"/>
    </source>
</evidence>
<dbReference type="InterPro" id="IPR000175">
    <property type="entry name" value="Na/ntran_symport"/>
</dbReference>
<dbReference type="AlphaFoldDB" id="A0ABD3VIA6"/>
<feature type="transmembrane region" description="Helical" evidence="11">
    <location>
        <begin position="57"/>
        <end position="75"/>
    </location>
</feature>
<feature type="transmembrane region" description="Helical" evidence="11">
    <location>
        <begin position="418"/>
        <end position="439"/>
    </location>
</feature>
<protein>
    <recommendedName>
        <fullName evidence="10">Transporter</fullName>
    </recommendedName>
</protein>
<dbReference type="PANTHER" id="PTHR11616">
    <property type="entry name" value="SODIUM/CHLORIDE DEPENDENT TRANSPORTER"/>
    <property type="match status" value="1"/>
</dbReference>
<organism evidence="12 13">
    <name type="scientific">Sinanodonta woodiana</name>
    <name type="common">Chinese pond mussel</name>
    <name type="synonym">Anodonta woodiana</name>
    <dbReference type="NCBI Taxonomy" id="1069815"/>
    <lineage>
        <taxon>Eukaryota</taxon>
        <taxon>Metazoa</taxon>
        <taxon>Spiralia</taxon>
        <taxon>Lophotrochozoa</taxon>
        <taxon>Mollusca</taxon>
        <taxon>Bivalvia</taxon>
        <taxon>Autobranchia</taxon>
        <taxon>Heteroconchia</taxon>
        <taxon>Palaeoheterodonta</taxon>
        <taxon>Unionida</taxon>
        <taxon>Unionoidea</taxon>
        <taxon>Unionidae</taxon>
        <taxon>Unioninae</taxon>
        <taxon>Sinanodonta</taxon>
    </lineage>
</organism>
<feature type="binding site" evidence="8">
    <location>
        <position position="333"/>
    </location>
    <ligand>
        <name>Na(+)</name>
        <dbReference type="ChEBI" id="CHEBI:29101"/>
        <label>1</label>
    </ligand>
</feature>
<feature type="transmembrane region" description="Helical" evidence="11">
    <location>
        <begin position="283"/>
        <end position="310"/>
    </location>
</feature>
<feature type="binding site" evidence="8">
    <location>
        <position position="70"/>
    </location>
    <ligand>
        <name>Na(+)</name>
        <dbReference type="ChEBI" id="CHEBI:29101"/>
        <label>1</label>
    </ligand>
</feature>
<keyword evidence="13" id="KW-1185">Reference proteome</keyword>
<keyword evidence="4 10" id="KW-0812">Transmembrane</keyword>
<feature type="transmembrane region" description="Helical" evidence="11">
    <location>
        <begin position="248"/>
        <end position="271"/>
    </location>
</feature>
<dbReference type="PROSITE" id="PS50267">
    <property type="entry name" value="NA_NEUROTRAN_SYMP_3"/>
    <property type="match status" value="1"/>
</dbReference>
<evidence type="ECO:0000256" key="11">
    <source>
        <dbReference type="SAM" id="Phobius"/>
    </source>
</evidence>
<dbReference type="GO" id="GO:0016020">
    <property type="term" value="C:membrane"/>
    <property type="evidence" value="ECO:0007669"/>
    <property type="project" value="UniProtKB-SubCell"/>
</dbReference>
<accession>A0ABD3VIA6</accession>
<feature type="binding site" evidence="8">
    <location>
        <position position="430"/>
    </location>
    <ligand>
        <name>Na(+)</name>
        <dbReference type="ChEBI" id="CHEBI:29101"/>
        <label>1</label>
    </ligand>
</feature>
<feature type="transmembrane region" description="Helical" evidence="11">
    <location>
        <begin position="460"/>
        <end position="483"/>
    </location>
</feature>
<evidence type="ECO:0000256" key="10">
    <source>
        <dbReference type="RuleBase" id="RU003732"/>
    </source>
</evidence>
<evidence type="ECO:0000256" key="6">
    <source>
        <dbReference type="ARBA" id="ARBA00023136"/>
    </source>
</evidence>
<comment type="similarity">
    <text evidence="2 10">Belongs to the sodium:neurotransmitter symporter (SNF) (TC 2.A.22) family.</text>
</comment>
<keyword evidence="5 11" id="KW-1133">Transmembrane helix</keyword>
<feature type="binding site" evidence="8">
    <location>
        <position position="433"/>
    </location>
    <ligand>
        <name>Na(+)</name>
        <dbReference type="ChEBI" id="CHEBI:29101"/>
        <label>1</label>
    </ligand>
</feature>
<feature type="transmembrane region" description="Helical" evidence="11">
    <location>
        <begin position="330"/>
        <end position="347"/>
    </location>
</feature>
<evidence type="ECO:0000256" key="8">
    <source>
        <dbReference type="PIRSR" id="PIRSR600175-1"/>
    </source>
</evidence>
<feature type="disulfide bond" evidence="9">
    <location>
        <begin position="168"/>
        <end position="177"/>
    </location>
</feature>
<gene>
    <name evidence="12" type="ORF">ACJMK2_010428</name>
</gene>
<feature type="transmembrane region" description="Helical" evidence="11">
    <location>
        <begin position="129"/>
        <end position="156"/>
    </location>
</feature>
<feature type="binding site" evidence="8">
    <location>
        <position position="63"/>
    </location>
    <ligand>
        <name>Na(+)</name>
        <dbReference type="ChEBI" id="CHEBI:29101"/>
        <label>1</label>
    </ligand>
</feature>
<evidence type="ECO:0000256" key="7">
    <source>
        <dbReference type="ARBA" id="ARBA00023180"/>
    </source>
</evidence>
<proteinExistence type="inferred from homology"/>
<feature type="binding site" evidence="8">
    <location>
        <position position="66"/>
    </location>
    <ligand>
        <name>Na(+)</name>
        <dbReference type="ChEBI" id="CHEBI:29101"/>
        <label>1</label>
    </ligand>
</feature>
<evidence type="ECO:0000256" key="3">
    <source>
        <dbReference type="ARBA" id="ARBA00022448"/>
    </source>
</evidence>
<dbReference type="SUPFAM" id="SSF161070">
    <property type="entry name" value="SNF-like"/>
    <property type="match status" value="1"/>
</dbReference>
<reference evidence="12 13" key="1">
    <citation type="submission" date="2024-11" db="EMBL/GenBank/DDBJ databases">
        <title>Chromosome-level genome assembly of the freshwater bivalve Anodonta woodiana.</title>
        <authorList>
            <person name="Chen X."/>
        </authorList>
    </citation>
    <scope>NUCLEOTIDE SEQUENCE [LARGE SCALE GENOMIC DNA]</scope>
    <source>
        <strain evidence="12">MN2024</strain>
        <tissue evidence="12">Gills</tissue>
    </source>
</reference>
<dbReference type="Pfam" id="PF00209">
    <property type="entry name" value="SNF"/>
    <property type="match status" value="1"/>
</dbReference>
<keyword evidence="10" id="KW-0769">Symport</keyword>
<feature type="transmembrane region" description="Helical" evidence="11">
    <location>
        <begin position="359"/>
        <end position="384"/>
    </location>
</feature>
<dbReference type="PRINTS" id="PR00176">
    <property type="entry name" value="NANEUSMPORT"/>
</dbReference>
<name>A0ABD3VIA6_SINWO</name>
<evidence type="ECO:0000313" key="13">
    <source>
        <dbReference type="Proteomes" id="UP001634394"/>
    </source>
</evidence>
<evidence type="ECO:0000313" key="12">
    <source>
        <dbReference type="EMBL" id="KAL3860287.1"/>
    </source>
</evidence>
<evidence type="ECO:0000256" key="1">
    <source>
        <dbReference type="ARBA" id="ARBA00004141"/>
    </source>
</evidence>
<evidence type="ECO:0000256" key="9">
    <source>
        <dbReference type="PIRSR" id="PIRSR600175-2"/>
    </source>
</evidence>
<feature type="transmembrane region" description="Helical" evidence="11">
    <location>
        <begin position="489"/>
        <end position="509"/>
    </location>
</feature>
<dbReference type="EMBL" id="JBJQND010000012">
    <property type="protein sequence ID" value="KAL3860287.1"/>
    <property type="molecule type" value="Genomic_DNA"/>
</dbReference>
<keyword evidence="3 10" id="KW-0813">Transport</keyword>
<sequence>MGVIKLDHVIKKNKGDIEKDGVLSDESPVKNDQDQESAIAIVTDDYERGVWARKLEFILSVIGYSVGVGNIWRFPYLVMQNGGGAFLIPYFIFLFFCGVPLFFLELCLGQFSGTSSLFVWKICPLFKGLGYLMIVVSFVYCWYYIMVMVWVLVYLFNSFMPELPWEKCGHEWNTPNCRSTNNHQGIIDLGNCTDLCPFSDNVTSAPSPIPGLNSSVAFTFAKDVPPSKEFWQLGVLQKSSGLEEFGMIRWHLAVALVVAWVLIFLCLMKGIKSSGKVVYVTALLPYVLLTVFLVRGVTLPGALDGILFYITPKFDKLLDFQVWLEAGIQVFYSLGPAWGGLITMASYNKFHNNCLRDSIICTAADGFTSLYGGFVIFSVIGFMAKEAGKSVEEIATSGPGLALVVYPEAIAKLPVSHLWAVLFFIMLLSLGIDSQFGVFETMSSGITDAFPKLRKKKIHLTAVLCFVICIMDLPFTTAGGIYLYQLVDWYFAAFCVLLTSFLECFIVGWMYGADRFSRDVQMMLGRPPPAYMRICWCFITPVIMLPVFKTCSQTPLSQFLKLPVFKTCSQKPLSQFLKLVLRNHSASFINLFSETTQPVFKTCSQKPLSQNHSASFINLFSETTQPTTFLLTLFQYAPPTYDGYIYSSGARIMGFVLACIPIIPIPVCMIWQIMHAKGTLIERLKFLTKPEADWGPRIKKYRDTYELEDNQEVISFLDTVKQNLLGTSNHNQS</sequence>
<feature type="transmembrane region" description="Helical" evidence="11">
    <location>
        <begin position="87"/>
        <end position="108"/>
    </location>
</feature>
<dbReference type="PANTHER" id="PTHR11616:SF321">
    <property type="entry name" value="SODIUM-DEPENDENT NUTRIENT AMINO ACID TRANSPORTER 1-RELATED"/>
    <property type="match status" value="1"/>
</dbReference>
<keyword evidence="6 11" id="KW-0472">Membrane</keyword>
<dbReference type="InterPro" id="IPR037272">
    <property type="entry name" value="SNS_sf"/>
</dbReference>
<dbReference type="GO" id="GO:0015293">
    <property type="term" value="F:symporter activity"/>
    <property type="evidence" value="ECO:0007669"/>
    <property type="project" value="UniProtKB-KW"/>
</dbReference>
<comment type="caution">
    <text evidence="12">The sequence shown here is derived from an EMBL/GenBank/DDBJ whole genome shotgun (WGS) entry which is preliminary data.</text>
</comment>
<keyword evidence="7" id="KW-0325">Glycoprotein</keyword>
<dbReference type="Proteomes" id="UP001634394">
    <property type="component" value="Unassembled WGS sequence"/>
</dbReference>
<dbReference type="PROSITE" id="PS00610">
    <property type="entry name" value="NA_NEUROTRAN_SYMP_1"/>
    <property type="match status" value="1"/>
</dbReference>
<keyword evidence="8" id="KW-0479">Metal-binding</keyword>
<feature type="binding site" evidence="8">
    <location>
        <position position="434"/>
    </location>
    <ligand>
        <name>Na(+)</name>
        <dbReference type="ChEBI" id="CHEBI:29101"/>
        <label>1</label>
    </ligand>
</feature>
<feature type="transmembrane region" description="Helical" evidence="11">
    <location>
        <begin position="652"/>
        <end position="674"/>
    </location>
</feature>
<keyword evidence="9" id="KW-1015">Disulfide bond</keyword>
<evidence type="ECO:0000256" key="4">
    <source>
        <dbReference type="ARBA" id="ARBA00022692"/>
    </source>
</evidence>
<comment type="subcellular location">
    <subcellularLocation>
        <location evidence="1">Membrane</location>
        <topology evidence="1">Multi-pass membrane protein</topology>
    </subcellularLocation>
</comment>
<evidence type="ECO:0000256" key="2">
    <source>
        <dbReference type="ARBA" id="ARBA00006459"/>
    </source>
</evidence>
<keyword evidence="8" id="KW-0915">Sodium</keyword>